<reference evidence="1 2" key="1">
    <citation type="submission" date="2024-01" db="EMBL/GenBank/DDBJ databases">
        <title>The genomes of 5 underutilized Papilionoideae crops provide insights into root nodulation and disease resistanc.</title>
        <authorList>
            <person name="Yuan L."/>
        </authorList>
    </citation>
    <scope>NUCLEOTIDE SEQUENCE [LARGE SCALE GENOMIC DNA]</scope>
    <source>
        <strain evidence="1">ZHUSHIDOU_FW_LH</strain>
        <tissue evidence="1">Leaf</tissue>
    </source>
</reference>
<protein>
    <submittedName>
        <fullName evidence="1">Uncharacterized protein</fullName>
    </submittedName>
</protein>
<dbReference type="AlphaFoldDB" id="A0AAN9HXK9"/>
<dbReference type="EMBL" id="JAYWIO010000005">
    <property type="protein sequence ID" value="KAK7259928.1"/>
    <property type="molecule type" value="Genomic_DNA"/>
</dbReference>
<evidence type="ECO:0000313" key="1">
    <source>
        <dbReference type="EMBL" id="KAK7259928.1"/>
    </source>
</evidence>
<organism evidence="1 2">
    <name type="scientific">Crotalaria pallida</name>
    <name type="common">Smooth rattlebox</name>
    <name type="synonym">Crotalaria striata</name>
    <dbReference type="NCBI Taxonomy" id="3830"/>
    <lineage>
        <taxon>Eukaryota</taxon>
        <taxon>Viridiplantae</taxon>
        <taxon>Streptophyta</taxon>
        <taxon>Embryophyta</taxon>
        <taxon>Tracheophyta</taxon>
        <taxon>Spermatophyta</taxon>
        <taxon>Magnoliopsida</taxon>
        <taxon>eudicotyledons</taxon>
        <taxon>Gunneridae</taxon>
        <taxon>Pentapetalae</taxon>
        <taxon>rosids</taxon>
        <taxon>fabids</taxon>
        <taxon>Fabales</taxon>
        <taxon>Fabaceae</taxon>
        <taxon>Papilionoideae</taxon>
        <taxon>50 kb inversion clade</taxon>
        <taxon>genistoids sensu lato</taxon>
        <taxon>core genistoids</taxon>
        <taxon>Crotalarieae</taxon>
        <taxon>Crotalaria</taxon>
    </lineage>
</organism>
<keyword evidence="2" id="KW-1185">Reference proteome</keyword>
<name>A0AAN9HXK9_CROPI</name>
<comment type="caution">
    <text evidence="1">The sequence shown here is derived from an EMBL/GenBank/DDBJ whole genome shotgun (WGS) entry which is preliminary data.</text>
</comment>
<dbReference type="PANTHER" id="PTHR33710">
    <property type="entry name" value="BNAC02G09200D PROTEIN"/>
    <property type="match status" value="1"/>
</dbReference>
<sequence>MYVRQADLIMKARKEIGMTINNHNSSLKCNLLAMESRERAAKESGHKQKGPGFAGVSLKKKFTWYQRLGNTMSRLKRILLFKDWINLWGASCHWALLRDVSDHTLLVMKSVNNNLGPKPFRFNNFWFKELGFSDLMQTSEINPLEEKAATVSLSDDELRLRKANMAEHWRTLNNKATLVRQKFRARWIKEEGDVNCSYFHACLAQRQKRNNIFAILVDD</sequence>
<dbReference type="PANTHER" id="PTHR33710:SF64">
    <property type="entry name" value="ENDONUCLEASE_EXONUCLEASE_PHOSPHATASE DOMAIN-CONTAINING PROTEIN"/>
    <property type="match status" value="1"/>
</dbReference>
<accession>A0AAN9HXK9</accession>
<gene>
    <name evidence="1" type="ORF">RIF29_25552</name>
</gene>
<dbReference type="Proteomes" id="UP001372338">
    <property type="component" value="Unassembled WGS sequence"/>
</dbReference>
<proteinExistence type="predicted"/>
<evidence type="ECO:0000313" key="2">
    <source>
        <dbReference type="Proteomes" id="UP001372338"/>
    </source>
</evidence>